<reference evidence="2 3" key="1">
    <citation type="submission" date="2020-10" db="EMBL/GenBank/DDBJ databases">
        <title>Connecting structure to function with the recovery of over 1000 high-quality activated sludge metagenome-assembled genomes encoding full-length rRNA genes using long-read sequencing.</title>
        <authorList>
            <person name="Singleton C.M."/>
            <person name="Petriglieri F."/>
            <person name="Kristensen J.M."/>
            <person name="Kirkegaard R.H."/>
            <person name="Michaelsen T.Y."/>
            <person name="Andersen M.H."/>
            <person name="Karst S.M."/>
            <person name="Dueholm M.S."/>
            <person name="Nielsen P.H."/>
            <person name="Albertsen M."/>
        </authorList>
    </citation>
    <scope>NUCLEOTIDE SEQUENCE [LARGE SCALE GENOMIC DNA]</scope>
    <source>
        <strain evidence="2">Ribe_18-Q3-R11-54_MAXAC.273</strain>
    </source>
</reference>
<dbReference type="EMBL" id="JADKGY010000035">
    <property type="protein sequence ID" value="MBK9985270.1"/>
    <property type="molecule type" value="Genomic_DNA"/>
</dbReference>
<feature type="domain" description="DJ-1/PfpI" evidence="1">
    <location>
        <begin position="58"/>
        <end position="216"/>
    </location>
</feature>
<dbReference type="InterPro" id="IPR052158">
    <property type="entry name" value="INH-QAR"/>
</dbReference>
<dbReference type="SUPFAM" id="SSF52317">
    <property type="entry name" value="Class I glutamine amidotransferase-like"/>
    <property type="match status" value="1"/>
</dbReference>
<comment type="caution">
    <text evidence="2">The sequence shown here is derived from an EMBL/GenBank/DDBJ whole genome shotgun (WGS) entry which is preliminary data.</text>
</comment>
<evidence type="ECO:0000313" key="2">
    <source>
        <dbReference type="EMBL" id="MBK9985270.1"/>
    </source>
</evidence>
<dbReference type="Gene3D" id="3.40.50.880">
    <property type="match status" value="1"/>
</dbReference>
<organism evidence="2 3">
    <name type="scientific">Candidatus Opimibacter skivensis</name>
    <dbReference type="NCBI Taxonomy" id="2982028"/>
    <lineage>
        <taxon>Bacteria</taxon>
        <taxon>Pseudomonadati</taxon>
        <taxon>Bacteroidota</taxon>
        <taxon>Saprospiria</taxon>
        <taxon>Saprospirales</taxon>
        <taxon>Saprospiraceae</taxon>
        <taxon>Candidatus Opimibacter</taxon>
    </lineage>
</organism>
<dbReference type="PANTHER" id="PTHR43130:SF3">
    <property type="entry name" value="HTH-TYPE TRANSCRIPTIONAL REGULATOR RV1931C"/>
    <property type="match status" value="1"/>
</dbReference>
<protein>
    <submittedName>
        <fullName evidence="2">DJ-1/PfpI family protein</fullName>
    </submittedName>
</protein>
<dbReference type="InterPro" id="IPR029062">
    <property type="entry name" value="Class_I_gatase-like"/>
</dbReference>
<sequence length="394" mass="44099">MKTRKVKIVLLSLIVLMTLIVLNGCQSLKTFYKRPEQYHGDTNFTWQAPVMDTSKKNVFIVANPKLTELFDMIAPFYLFNTTGKANVYIVAESRSPIQIKDKLYVLPQITFNEIDSLNLHADVIVIPFLGVVDTNQNPVIINWIKNHYTQTTKVLSICDGAATAAATGLYDGKPLTCHASDYALVTPHFNKPHWVQNVSVTHSGNLYSTAGVSNAVDGSLMVINDLFGREVMQEVMSNVHYRYPEIKLDHNSIAVNGKSKLTILKKVFFRKNRKVGVLLQEGANEFLLASILDTYSRTFPARFEAHILTGSTVKTKYGLTIVSTQQNEIKTLNELHVLNPEALTKQELSSWGKVNVISYANAQSGYPIDEIGKRIASQYGSKFANVTKIMLDYN</sequence>
<evidence type="ECO:0000259" key="1">
    <source>
        <dbReference type="Pfam" id="PF01965"/>
    </source>
</evidence>
<dbReference type="Proteomes" id="UP000808337">
    <property type="component" value="Unassembled WGS sequence"/>
</dbReference>
<dbReference type="PANTHER" id="PTHR43130">
    <property type="entry name" value="ARAC-FAMILY TRANSCRIPTIONAL REGULATOR"/>
    <property type="match status" value="1"/>
</dbReference>
<dbReference type="InterPro" id="IPR002818">
    <property type="entry name" value="DJ-1/PfpI"/>
</dbReference>
<name>A0A9D7XRL7_9BACT</name>
<gene>
    <name evidence="2" type="ORF">IPP15_23505</name>
</gene>
<evidence type="ECO:0000313" key="3">
    <source>
        <dbReference type="Proteomes" id="UP000808337"/>
    </source>
</evidence>
<dbReference type="Pfam" id="PF01965">
    <property type="entry name" value="DJ-1_PfpI"/>
    <property type="match status" value="1"/>
</dbReference>
<proteinExistence type="predicted"/>
<dbReference type="AlphaFoldDB" id="A0A9D7XRL7"/>
<accession>A0A9D7XRL7</accession>